<evidence type="ECO:0000313" key="15">
    <source>
        <dbReference type="Proteomes" id="UP000893823"/>
    </source>
</evidence>
<sequence length="637" mass="65677">MGPSRGIQTARVRIPWTTVAVALIGAATIACSVLLLAFARPMLTEPWHVAAAVAIGGADIVLGAIVARAVPGDVTAPLLAALGLVVVLSNSVDEDLHGAWIGGWMLLYLPLALVLVVVPTGRPASRRSGAIALALCAVVASFMIAGAVEWLWPATSGFILPFAYVLLAAFFALLFASAAAPFARYRHAQEAERVQLRWVLLAGLSLPLTLLLNWMSFLGLGPDLAGLGLVVMLLAIPAGVTIALSRPELFDVDRAVAAAVAALTLLGGGLAVLSIASAVAGAPLANWPPLSAAVTTAMVTLIAAAAFPIVHRGFDRIFSPERARAVSALRRLSARVDSGAEPPEDVQAILRGALNDPGLVVGYRRPGEGDLVGLDGGAVATGATAAPIRVRGEEIGAIVPSASRTRRPRPAIARAAAPLVDAVRVRSELAHAAAEVEASRGRLLRAGYEERRRLERDLHDGAQQRLIALGMQLRLLQRTSALDADADAAIDAAVTQLGTAVAELRQLAHGVRPSALDDGLGPALTALAQVAPDSIELDVRVGDLPDPVATTAYFVVSEAVANSLRHAEASWIRVVARERDDVLVVRVSDDGRGGAAPRATGGLTGLSDRVAALGGRVCISSPAGGGTTVEANLPCGS</sequence>
<evidence type="ECO:0000256" key="9">
    <source>
        <dbReference type="SAM" id="Phobius"/>
    </source>
</evidence>
<name>A0A1H1NJI0_9MICO</name>
<feature type="transmembrane region" description="Helical" evidence="9">
    <location>
        <begin position="224"/>
        <end position="244"/>
    </location>
</feature>
<keyword evidence="9" id="KW-0472">Membrane</keyword>
<evidence type="ECO:0000259" key="10">
    <source>
        <dbReference type="Pfam" id="PF02518"/>
    </source>
</evidence>
<reference evidence="13" key="2">
    <citation type="submission" date="2016-10" db="EMBL/GenBank/DDBJ databases">
        <authorList>
            <person name="de Groot N.N."/>
        </authorList>
    </citation>
    <scope>NUCLEOTIDE SEQUENCE [LARGE SCALE GENOMIC DNA]</scope>
    <source>
        <strain evidence="13">CPCC 202695</strain>
    </source>
</reference>
<evidence type="ECO:0000256" key="4">
    <source>
        <dbReference type="ARBA" id="ARBA00022679"/>
    </source>
</evidence>
<dbReference type="GO" id="GO:0016020">
    <property type="term" value="C:membrane"/>
    <property type="evidence" value="ECO:0007669"/>
    <property type="project" value="InterPro"/>
</dbReference>
<keyword evidence="4" id="KW-0808">Transferase</keyword>
<dbReference type="Gene3D" id="3.30.565.10">
    <property type="entry name" value="Histidine kinase-like ATPase, C-terminal domain"/>
    <property type="match status" value="1"/>
</dbReference>
<evidence type="ECO:0000313" key="13">
    <source>
        <dbReference type="EMBL" id="SDR99142.1"/>
    </source>
</evidence>
<accession>A0A1H1NJI0</accession>
<dbReference type="InterPro" id="IPR050482">
    <property type="entry name" value="Sensor_HK_TwoCompSys"/>
</dbReference>
<dbReference type="GO" id="GO:0005524">
    <property type="term" value="F:ATP binding"/>
    <property type="evidence" value="ECO:0007669"/>
    <property type="project" value="UniProtKB-KW"/>
</dbReference>
<feature type="transmembrane region" description="Helical" evidence="9">
    <location>
        <begin position="98"/>
        <end position="118"/>
    </location>
</feature>
<feature type="transmembrane region" description="Helical" evidence="9">
    <location>
        <begin position="256"/>
        <end position="284"/>
    </location>
</feature>
<dbReference type="GO" id="GO:0000155">
    <property type="term" value="F:phosphorelay sensor kinase activity"/>
    <property type="evidence" value="ECO:0007669"/>
    <property type="project" value="InterPro"/>
</dbReference>
<dbReference type="SUPFAM" id="SSF55874">
    <property type="entry name" value="ATPase domain of HSP90 chaperone/DNA topoisomerase II/histidine kinase"/>
    <property type="match status" value="1"/>
</dbReference>
<keyword evidence="9" id="KW-0812">Transmembrane</keyword>
<reference evidence="12" key="3">
    <citation type="submission" date="2022-06" db="EMBL/GenBank/DDBJ databases">
        <title>Genomic Encyclopedia of Type Strains, Phase III (KMG-III): the genomes of soil and plant-associated and newly described type strains.</title>
        <authorList>
            <person name="Whitman W."/>
        </authorList>
    </citation>
    <scope>NUCLEOTIDE SEQUENCE</scope>
    <source>
        <strain evidence="12">CPCC 202695</strain>
    </source>
</reference>
<dbReference type="EMBL" id="LT629755">
    <property type="protein sequence ID" value="SDR99142.1"/>
    <property type="molecule type" value="Genomic_DNA"/>
</dbReference>
<feature type="domain" description="Histidine kinase/HSP90-like ATPase" evidence="10">
    <location>
        <begin position="552"/>
        <end position="634"/>
    </location>
</feature>
<keyword evidence="3" id="KW-0597">Phosphoprotein</keyword>
<dbReference type="EC" id="2.7.13.3" evidence="2"/>
<keyword evidence="15" id="KW-1185">Reference proteome</keyword>
<feature type="transmembrane region" description="Helical" evidence="9">
    <location>
        <begin position="47"/>
        <end position="67"/>
    </location>
</feature>
<evidence type="ECO:0000256" key="1">
    <source>
        <dbReference type="ARBA" id="ARBA00000085"/>
    </source>
</evidence>
<dbReference type="CDD" id="cd16917">
    <property type="entry name" value="HATPase_UhpB-NarQ-NarX-like"/>
    <property type="match status" value="1"/>
</dbReference>
<protein>
    <recommendedName>
        <fullName evidence="2">histidine kinase</fullName>
        <ecNumber evidence="2">2.7.13.3</ecNumber>
    </recommendedName>
</protein>
<comment type="catalytic activity">
    <reaction evidence="1">
        <text>ATP + protein L-histidine = ADP + protein N-phospho-L-histidine.</text>
        <dbReference type="EC" id="2.7.13.3"/>
    </reaction>
</comment>
<keyword evidence="8" id="KW-0902">Two-component regulatory system</keyword>
<gene>
    <name evidence="12" type="ORF">BCL57_003265</name>
    <name evidence="13" type="ORF">SAMN04489721_0606</name>
</gene>
<evidence type="ECO:0000256" key="3">
    <source>
        <dbReference type="ARBA" id="ARBA00022553"/>
    </source>
</evidence>
<reference evidence="14" key="1">
    <citation type="submission" date="2016-10" db="EMBL/GenBank/DDBJ databases">
        <authorList>
            <person name="Varghese N."/>
            <person name="Submissions S."/>
        </authorList>
    </citation>
    <scope>NUCLEOTIDE SEQUENCE [LARGE SCALE GENOMIC DNA]</scope>
    <source>
        <strain evidence="14">CPCC 202695</strain>
    </source>
</reference>
<keyword evidence="5" id="KW-0547">Nucleotide-binding</keyword>
<dbReference type="Proteomes" id="UP000199482">
    <property type="component" value="Chromosome I"/>
</dbReference>
<keyword evidence="9" id="KW-1133">Transmembrane helix</keyword>
<organism evidence="13 14">
    <name type="scientific">Agromyces flavus</name>
    <dbReference type="NCBI Taxonomy" id="589382"/>
    <lineage>
        <taxon>Bacteria</taxon>
        <taxon>Bacillati</taxon>
        <taxon>Actinomycetota</taxon>
        <taxon>Actinomycetes</taxon>
        <taxon>Micrococcales</taxon>
        <taxon>Microbacteriaceae</taxon>
        <taxon>Agromyces</taxon>
    </lineage>
</organism>
<keyword evidence="7" id="KW-0067">ATP-binding</keyword>
<feature type="domain" description="Signal transduction histidine kinase subgroup 3 dimerisation and phosphoacceptor" evidence="11">
    <location>
        <begin position="450"/>
        <end position="516"/>
    </location>
</feature>
<dbReference type="PANTHER" id="PTHR24421">
    <property type="entry name" value="NITRATE/NITRITE SENSOR PROTEIN NARX-RELATED"/>
    <property type="match status" value="1"/>
</dbReference>
<dbReference type="Pfam" id="PF02518">
    <property type="entry name" value="HATPase_c"/>
    <property type="match status" value="1"/>
</dbReference>
<dbReference type="STRING" id="589382.SAMN04489721_0606"/>
<evidence type="ECO:0000259" key="11">
    <source>
        <dbReference type="Pfam" id="PF07730"/>
    </source>
</evidence>
<dbReference type="GO" id="GO:0046983">
    <property type="term" value="F:protein dimerization activity"/>
    <property type="evidence" value="ECO:0007669"/>
    <property type="project" value="InterPro"/>
</dbReference>
<feature type="transmembrane region" description="Helical" evidence="9">
    <location>
        <begin position="158"/>
        <end position="183"/>
    </location>
</feature>
<feature type="transmembrane region" description="Helical" evidence="9">
    <location>
        <begin position="195"/>
        <end position="218"/>
    </location>
</feature>
<dbReference type="Proteomes" id="UP000893823">
    <property type="component" value="Unassembled WGS sequence"/>
</dbReference>
<evidence type="ECO:0000256" key="5">
    <source>
        <dbReference type="ARBA" id="ARBA00022741"/>
    </source>
</evidence>
<dbReference type="AlphaFoldDB" id="A0A1H1NJI0"/>
<proteinExistence type="predicted"/>
<evidence type="ECO:0000256" key="2">
    <source>
        <dbReference type="ARBA" id="ARBA00012438"/>
    </source>
</evidence>
<evidence type="ECO:0000313" key="14">
    <source>
        <dbReference type="Proteomes" id="UP000199482"/>
    </source>
</evidence>
<dbReference type="Pfam" id="PF07730">
    <property type="entry name" value="HisKA_3"/>
    <property type="match status" value="1"/>
</dbReference>
<dbReference type="InterPro" id="IPR036890">
    <property type="entry name" value="HATPase_C_sf"/>
</dbReference>
<evidence type="ECO:0000256" key="7">
    <source>
        <dbReference type="ARBA" id="ARBA00022840"/>
    </source>
</evidence>
<dbReference type="PANTHER" id="PTHR24421:SF10">
    <property type="entry name" value="NITRATE_NITRITE SENSOR PROTEIN NARQ"/>
    <property type="match status" value="1"/>
</dbReference>
<dbReference type="RefSeq" id="WP_092669182.1">
    <property type="nucleotide sequence ID" value="NZ_BMDN01000007.1"/>
</dbReference>
<evidence type="ECO:0000313" key="12">
    <source>
        <dbReference type="EMBL" id="MCP2369082.1"/>
    </source>
</evidence>
<feature type="transmembrane region" description="Helical" evidence="9">
    <location>
        <begin position="130"/>
        <end position="152"/>
    </location>
</feature>
<dbReference type="EMBL" id="SODL02000007">
    <property type="protein sequence ID" value="MCP2369082.1"/>
    <property type="molecule type" value="Genomic_DNA"/>
</dbReference>
<dbReference type="InterPro" id="IPR003594">
    <property type="entry name" value="HATPase_dom"/>
</dbReference>
<feature type="transmembrane region" description="Helical" evidence="9">
    <location>
        <begin position="12"/>
        <end position="35"/>
    </location>
</feature>
<dbReference type="InterPro" id="IPR011712">
    <property type="entry name" value="Sig_transdc_His_kin_sub3_dim/P"/>
</dbReference>
<evidence type="ECO:0000256" key="8">
    <source>
        <dbReference type="ARBA" id="ARBA00023012"/>
    </source>
</evidence>
<keyword evidence="6 13" id="KW-0418">Kinase</keyword>
<evidence type="ECO:0000256" key="6">
    <source>
        <dbReference type="ARBA" id="ARBA00022777"/>
    </source>
</evidence>
<feature type="transmembrane region" description="Helical" evidence="9">
    <location>
        <begin position="290"/>
        <end position="310"/>
    </location>
</feature>
<dbReference type="PROSITE" id="PS51257">
    <property type="entry name" value="PROKAR_LIPOPROTEIN"/>
    <property type="match status" value="1"/>
</dbReference>
<dbReference type="Gene3D" id="1.20.5.1930">
    <property type="match status" value="1"/>
</dbReference>